<evidence type="ECO:0000256" key="2">
    <source>
        <dbReference type="ARBA" id="ARBA00004613"/>
    </source>
</evidence>
<dbReference type="InterPro" id="IPR025887">
    <property type="entry name" value="Glyco_hydro_31_N_dom"/>
</dbReference>
<evidence type="ECO:0000256" key="10">
    <source>
        <dbReference type="ARBA" id="ARBA00023277"/>
    </source>
</evidence>
<keyword evidence="11 15" id="KW-0326">Glycosidase</keyword>
<dbReference type="CDD" id="cd06602">
    <property type="entry name" value="GH31_MGAM_SI_GAA"/>
    <property type="match status" value="1"/>
</dbReference>
<feature type="domain" description="Glycoside hydrolase family 31 TIM barrel" evidence="16">
    <location>
        <begin position="312"/>
        <end position="708"/>
    </location>
</feature>
<evidence type="ECO:0000256" key="7">
    <source>
        <dbReference type="ARBA" id="ARBA00022729"/>
    </source>
</evidence>
<keyword evidence="13" id="KW-0624">Polysaccharide degradation</keyword>
<dbReference type="InterPro" id="IPR030458">
    <property type="entry name" value="Glyco_hydro_31_AS"/>
</dbReference>
<evidence type="ECO:0000256" key="14">
    <source>
        <dbReference type="ARBA" id="ARBA00025512"/>
    </source>
</evidence>
<evidence type="ECO:0000256" key="3">
    <source>
        <dbReference type="ARBA" id="ARBA00007806"/>
    </source>
</evidence>
<keyword evidence="20" id="KW-1185">Reference proteome</keyword>
<evidence type="ECO:0000259" key="16">
    <source>
        <dbReference type="Pfam" id="PF01055"/>
    </source>
</evidence>
<organism evidence="19 20">
    <name type="scientific">Psilocybe cf. subviscida</name>
    <dbReference type="NCBI Taxonomy" id="2480587"/>
    <lineage>
        <taxon>Eukaryota</taxon>
        <taxon>Fungi</taxon>
        <taxon>Dikarya</taxon>
        <taxon>Basidiomycota</taxon>
        <taxon>Agaricomycotina</taxon>
        <taxon>Agaricomycetes</taxon>
        <taxon>Agaricomycetidae</taxon>
        <taxon>Agaricales</taxon>
        <taxon>Agaricineae</taxon>
        <taxon>Strophariaceae</taxon>
        <taxon>Psilocybe</taxon>
    </lineage>
</organism>
<dbReference type="GO" id="GO:0005576">
    <property type="term" value="C:extracellular region"/>
    <property type="evidence" value="ECO:0007669"/>
    <property type="project" value="UniProtKB-SubCell"/>
</dbReference>
<dbReference type="SUPFAM" id="SSF74650">
    <property type="entry name" value="Galactose mutarotase-like"/>
    <property type="match status" value="1"/>
</dbReference>
<dbReference type="GO" id="GO:0008422">
    <property type="term" value="F:beta-glucosidase activity"/>
    <property type="evidence" value="ECO:0007669"/>
    <property type="project" value="UniProtKB-EC"/>
</dbReference>
<evidence type="ECO:0000256" key="11">
    <source>
        <dbReference type="ARBA" id="ARBA00023295"/>
    </source>
</evidence>
<proteinExistence type="inferred from homology"/>
<keyword evidence="9" id="KW-0325">Glycoprotein</keyword>
<keyword evidence="12" id="KW-0961">Cell wall biogenesis/degradation</keyword>
<dbReference type="Pfam" id="PF13802">
    <property type="entry name" value="Gal_mutarotas_2"/>
    <property type="match status" value="1"/>
</dbReference>
<dbReference type="PROSITE" id="PS00129">
    <property type="entry name" value="GLYCOSYL_HYDROL_F31_1"/>
    <property type="match status" value="1"/>
</dbReference>
<protein>
    <recommendedName>
        <fullName evidence="5">Probable alpha/beta-glucosidase agdC</fullName>
        <ecNumber evidence="4">3.2.1.21</ecNumber>
    </recommendedName>
</protein>
<dbReference type="EMBL" id="JAACJJ010000031">
    <property type="protein sequence ID" value="KAF5318158.1"/>
    <property type="molecule type" value="Genomic_DNA"/>
</dbReference>
<evidence type="ECO:0000256" key="13">
    <source>
        <dbReference type="ARBA" id="ARBA00023326"/>
    </source>
</evidence>
<gene>
    <name evidence="19" type="ORF">D9619_012111</name>
</gene>
<evidence type="ECO:0000256" key="4">
    <source>
        <dbReference type="ARBA" id="ARBA00012744"/>
    </source>
</evidence>
<dbReference type="InterPro" id="IPR011013">
    <property type="entry name" value="Gal_mutarotase_sf_dom"/>
</dbReference>
<evidence type="ECO:0000259" key="17">
    <source>
        <dbReference type="Pfam" id="PF13802"/>
    </source>
</evidence>
<dbReference type="Proteomes" id="UP000567179">
    <property type="component" value="Unassembled WGS sequence"/>
</dbReference>
<keyword evidence="10" id="KW-0119">Carbohydrate metabolism</keyword>
<dbReference type="InterPro" id="IPR048395">
    <property type="entry name" value="Glyco_hydro_31_C"/>
</dbReference>
<keyword evidence="7" id="KW-0732">Signal</keyword>
<comment type="similarity">
    <text evidence="3 15">Belongs to the glycosyl hydrolase 31 family.</text>
</comment>
<feature type="domain" description="Glycosyl hydrolase family 31 C-terminal" evidence="18">
    <location>
        <begin position="716"/>
        <end position="804"/>
    </location>
</feature>
<dbReference type="AlphaFoldDB" id="A0A8H5B926"/>
<dbReference type="Gene3D" id="2.60.40.1180">
    <property type="entry name" value="Golgi alpha-mannosidase II"/>
    <property type="match status" value="2"/>
</dbReference>
<name>A0A8H5B926_9AGAR</name>
<dbReference type="InterPro" id="IPR013780">
    <property type="entry name" value="Glyco_hydro_b"/>
</dbReference>
<keyword evidence="6" id="KW-0964">Secreted</keyword>
<evidence type="ECO:0000256" key="15">
    <source>
        <dbReference type="RuleBase" id="RU361185"/>
    </source>
</evidence>
<dbReference type="CDD" id="cd14752">
    <property type="entry name" value="GH31_N"/>
    <property type="match status" value="1"/>
</dbReference>
<reference evidence="19 20" key="1">
    <citation type="journal article" date="2020" name="ISME J.">
        <title>Uncovering the hidden diversity of litter-decomposition mechanisms in mushroom-forming fungi.</title>
        <authorList>
            <person name="Floudas D."/>
            <person name="Bentzer J."/>
            <person name="Ahren D."/>
            <person name="Johansson T."/>
            <person name="Persson P."/>
            <person name="Tunlid A."/>
        </authorList>
    </citation>
    <scope>NUCLEOTIDE SEQUENCE [LARGE SCALE GENOMIC DNA]</scope>
    <source>
        <strain evidence="19 20">CBS 101986</strain>
    </source>
</reference>
<dbReference type="Gene3D" id="2.60.40.1760">
    <property type="entry name" value="glycosyl hydrolase (family 31)"/>
    <property type="match status" value="1"/>
</dbReference>
<comment type="caution">
    <text evidence="19">The sequence shown here is derived from an EMBL/GenBank/DDBJ whole genome shotgun (WGS) entry which is preliminary data.</text>
</comment>
<dbReference type="InterPro" id="IPR017853">
    <property type="entry name" value="GH"/>
</dbReference>
<dbReference type="GO" id="GO:0000272">
    <property type="term" value="P:polysaccharide catabolic process"/>
    <property type="evidence" value="ECO:0007669"/>
    <property type="project" value="UniProtKB-KW"/>
</dbReference>
<dbReference type="InterPro" id="IPR000322">
    <property type="entry name" value="Glyco_hydro_31_TIM"/>
</dbReference>
<dbReference type="Pfam" id="PF01055">
    <property type="entry name" value="Glyco_hydro_31_2nd"/>
    <property type="match status" value="1"/>
</dbReference>
<dbReference type="PANTHER" id="PTHR22762">
    <property type="entry name" value="ALPHA-GLUCOSIDASE"/>
    <property type="match status" value="1"/>
</dbReference>
<dbReference type="EC" id="3.2.1.21" evidence="4"/>
<evidence type="ECO:0000256" key="9">
    <source>
        <dbReference type="ARBA" id="ARBA00023180"/>
    </source>
</evidence>
<dbReference type="OrthoDB" id="5839090at2759"/>
<comment type="subcellular location">
    <subcellularLocation>
        <location evidence="2">Secreted</location>
    </subcellularLocation>
</comment>
<evidence type="ECO:0000256" key="6">
    <source>
        <dbReference type="ARBA" id="ARBA00022525"/>
    </source>
</evidence>
<comment type="catalytic activity">
    <reaction evidence="1">
        <text>Hydrolysis of terminal, non-reducing beta-D-glucosyl residues with release of beta-D-glucose.</text>
        <dbReference type="EC" id="3.2.1.21"/>
    </reaction>
</comment>
<dbReference type="SUPFAM" id="SSF51011">
    <property type="entry name" value="Glycosyl hydrolase domain"/>
    <property type="match status" value="1"/>
</dbReference>
<evidence type="ECO:0000256" key="8">
    <source>
        <dbReference type="ARBA" id="ARBA00022801"/>
    </source>
</evidence>
<evidence type="ECO:0000313" key="20">
    <source>
        <dbReference type="Proteomes" id="UP000567179"/>
    </source>
</evidence>
<keyword evidence="8 15" id="KW-0378">Hydrolase</keyword>
<dbReference type="GO" id="GO:0071555">
    <property type="term" value="P:cell wall organization"/>
    <property type="evidence" value="ECO:0007669"/>
    <property type="project" value="UniProtKB-KW"/>
</dbReference>
<dbReference type="Gene3D" id="3.20.20.80">
    <property type="entry name" value="Glycosidases"/>
    <property type="match status" value="1"/>
</dbReference>
<accession>A0A8H5B926</accession>
<feature type="domain" description="Glycoside hydrolase family 31 N-terminal" evidence="17">
    <location>
        <begin position="135"/>
        <end position="263"/>
    </location>
</feature>
<evidence type="ECO:0000256" key="5">
    <source>
        <dbReference type="ARBA" id="ARBA00014002"/>
    </source>
</evidence>
<comment type="function">
    <text evidence="14">Glucosidase involved in the degradation of cellulosic biomass. Has both alpha- and beta-glucosidase activity.</text>
</comment>
<evidence type="ECO:0000313" key="19">
    <source>
        <dbReference type="EMBL" id="KAF5318158.1"/>
    </source>
</evidence>
<dbReference type="PANTHER" id="PTHR22762:SF67">
    <property type="entry name" value="ALPHA_BETA-GLUCOSIDASE AGDC-RELATED"/>
    <property type="match status" value="1"/>
</dbReference>
<evidence type="ECO:0000256" key="1">
    <source>
        <dbReference type="ARBA" id="ARBA00000448"/>
    </source>
</evidence>
<evidence type="ECO:0000259" key="18">
    <source>
        <dbReference type="Pfam" id="PF21365"/>
    </source>
</evidence>
<sequence>MKDQARDYDSDVEPIATETLLEAKYKSELESMTATPASWWKMAFLRGTFFLLALTLAARSAFVDPAALDACPGYKATNVKTSSTGLTAELSLGGTACNVFGNDIQKLKLSVVYETSQRIHVKITDAAGGRYEVPESVLPRPKGQGVSSRSADIQFSYTTSPFSFTITRTATKEVLWTTSGARLMIFEPQYLRIATSLPTNANIYGLGEHTNPFRLPPDNTTLTLWSRDAYGIAPGTNLYGNHPVYFEHRTTGTHGVFLLNSNGMDIKLRNDAGKQSLEYNVIGGVLDFYFLAGSTTDPAEVSRQYAEIVGTPAEVPYWSLGFHQCRFGYLNFVDVANVITRYANANIPLETMWTDIDYMDNRLIFTVDPDYFPLDRMRDIVSYLHSHNQHYILMTDPAVAYQPNTNYIAYDQGKALDVYLKNPNGTDNLGVVWPGVTVFPDWFHPKIQQYWSSQFQRFYNPATGIDIDGVWIDMNEPANFCNLPCDDPFQQAIDQQMPPKRTTAPPPHDAPIFTNTSADLVSRFTRRDDFLNPPYAINNAAPTGQLSSKTASTDIKHANGLLEYNTHNLYGTMMSVATRDAMLARRPGKRTFVITRSTFPGAGSHVGKWLGDNLSDWEHYRFSIAGMLGFATVYQIPMVGSDICGFGADTTENLCARWAMLGAFYPFMRNHNQDSSISQEFYLWPTVAQAARNAIDMRYRLMDYMYTAFHTAHTDGTPVLHPLFFKYPKDANTFAIDQQFFYGDSILVSPVVDDDSTSVSIYLPKDIFYDFTTLAPVQGAGASITLPNVNFTTIPVHIKGGAVLPLRAQSAMTTTELRKQDFEFVVAPDTKGSASGSLYIDDGESIVQNQITEVTMTFKSKLLLVSGSFKRVTGVKVARVRFLGVAAAPKTVSVNDVPVKGSQVSYNSETKVLDVTINQPFMKGFSVVYL</sequence>
<dbReference type="SUPFAM" id="SSF51445">
    <property type="entry name" value="(Trans)glycosidases"/>
    <property type="match status" value="1"/>
</dbReference>
<dbReference type="Pfam" id="PF21365">
    <property type="entry name" value="Glyco_hydro_31_3rd"/>
    <property type="match status" value="1"/>
</dbReference>
<dbReference type="GO" id="GO:0030246">
    <property type="term" value="F:carbohydrate binding"/>
    <property type="evidence" value="ECO:0007669"/>
    <property type="project" value="InterPro"/>
</dbReference>
<evidence type="ECO:0000256" key="12">
    <source>
        <dbReference type="ARBA" id="ARBA00023316"/>
    </source>
</evidence>